<feature type="domain" description="Guanylate kinase-like" evidence="12">
    <location>
        <begin position="5"/>
        <end position="183"/>
    </location>
</feature>
<dbReference type="InterPro" id="IPR027417">
    <property type="entry name" value="P-loop_NTPase"/>
</dbReference>
<dbReference type="PROSITE" id="PS00856">
    <property type="entry name" value="GUANYLATE_KINASE_1"/>
    <property type="match status" value="1"/>
</dbReference>
<dbReference type="SUPFAM" id="SSF52540">
    <property type="entry name" value="P-loop containing nucleoside triphosphate hydrolases"/>
    <property type="match status" value="1"/>
</dbReference>
<evidence type="ECO:0000313" key="13">
    <source>
        <dbReference type="EMBL" id="QHA01941.1"/>
    </source>
</evidence>
<evidence type="ECO:0000256" key="5">
    <source>
        <dbReference type="ARBA" id="ARBA00022679"/>
    </source>
</evidence>
<evidence type="ECO:0000256" key="6">
    <source>
        <dbReference type="ARBA" id="ARBA00022741"/>
    </source>
</evidence>
<dbReference type="SMART" id="SM00072">
    <property type="entry name" value="GuKc"/>
    <property type="match status" value="1"/>
</dbReference>
<dbReference type="PANTHER" id="PTHR23117">
    <property type="entry name" value="GUANYLATE KINASE-RELATED"/>
    <property type="match status" value="1"/>
</dbReference>
<dbReference type="NCBIfam" id="TIGR03263">
    <property type="entry name" value="guanyl_kin"/>
    <property type="match status" value="1"/>
</dbReference>
<name>A0A857DMK5_9FIRM</name>
<keyword evidence="7 11" id="KW-0418">Kinase</keyword>
<dbReference type="Pfam" id="PF00625">
    <property type="entry name" value="Guanylate_kin"/>
    <property type="match status" value="1"/>
</dbReference>
<protein>
    <recommendedName>
        <fullName evidence="4 11">Guanylate kinase</fullName>
        <ecNumber evidence="3 11">2.7.4.8</ecNumber>
    </recommendedName>
    <alternativeName>
        <fullName evidence="9 11">GMP kinase</fullName>
    </alternativeName>
</protein>
<dbReference type="PANTHER" id="PTHR23117:SF13">
    <property type="entry name" value="GUANYLATE KINASE"/>
    <property type="match status" value="1"/>
</dbReference>
<gene>
    <name evidence="11" type="primary">gmk</name>
    <name evidence="13" type="ORF">GQ588_11165</name>
</gene>
<keyword evidence="6 11" id="KW-0547">Nucleotide-binding</keyword>
<evidence type="ECO:0000256" key="8">
    <source>
        <dbReference type="ARBA" id="ARBA00022840"/>
    </source>
</evidence>
<comment type="subcellular location">
    <subcellularLocation>
        <location evidence="11">Cytoplasm</location>
    </subcellularLocation>
</comment>
<keyword evidence="11" id="KW-0963">Cytoplasm</keyword>
<accession>A0A857DMK5</accession>
<dbReference type="Proteomes" id="UP000430508">
    <property type="component" value="Chromosome"/>
</dbReference>
<dbReference type="CDD" id="cd00071">
    <property type="entry name" value="GMPK"/>
    <property type="match status" value="1"/>
</dbReference>
<reference evidence="13 14" key="1">
    <citation type="submission" date="2019-12" db="EMBL/GenBank/DDBJ databases">
        <title>Sequence classification of anaerobic respiratory reductive dehalogenases: First we see many, then we see few.</title>
        <authorList>
            <person name="Molenda O."/>
            <person name="Puentes Jacome L.A."/>
            <person name="Cao X."/>
            <person name="Nesbo C.L."/>
            <person name="Tang S."/>
            <person name="Morson N."/>
            <person name="Patron J."/>
            <person name="Lomheim L."/>
            <person name="Wishart D.S."/>
            <person name="Edwards E.A."/>
        </authorList>
    </citation>
    <scope>NUCLEOTIDE SEQUENCE [LARGE SCALE GENOMIC DNA]</scope>
    <source>
        <strain evidence="13 14">12DCA</strain>
    </source>
</reference>
<dbReference type="RefSeq" id="WP_025206021.1">
    <property type="nucleotide sequence ID" value="NZ_CP046996.1"/>
</dbReference>
<keyword evidence="5 11" id="KW-0808">Transferase</keyword>
<evidence type="ECO:0000256" key="2">
    <source>
        <dbReference type="ARBA" id="ARBA00005790"/>
    </source>
</evidence>
<evidence type="ECO:0000256" key="11">
    <source>
        <dbReference type="HAMAP-Rule" id="MF_00328"/>
    </source>
</evidence>
<dbReference type="InterPro" id="IPR008145">
    <property type="entry name" value="GK/Ca_channel_bsu"/>
</dbReference>
<dbReference type="InterPro" id="IPR008144">
    <property type="entry name" value="Guanylate_kin-like_dom"/>
</dbReference>
<dbReference type="AlphaFoldDB" id="A0A857DMK5"/>
<dbReference type="GO" id="GO:0005524">
    <property type="term" value="F:ATP binding"/>
    <property type="evidence" value="ECO:0007669"/>
    <property type="project" value="UniProtKB-UniRule"/>
</dbReference>
<dbReference type="EMBL" id="CP046996">
    <property type="protein sequence ID" value="QHA01941.1"/>
    <property type="molecule type" value="Genomic_DNA"/>
</dbReference>
<dbReference type="GO" id="GO:0005829">
    <property type="term" value="C:cytosol"/>
    <property type="evidence" value="ECO:0007669"/>
    <property type="project" value="TreeGrafter"/>
</dbReference>
<proteinExistence type="inferred from homology"/>
<evidence type="ECO:0000256" key="9">
    <source>
        <dbReference type="ARBA" id="ARBA00030128"/>
    </source>
</evidence>
<dbReference type="HAMAP" id="MF_00328">
    <property type="entry name" value="Guanylate_kinase"/>
    <property type="match status" value="1"/>
</dbReference>
<feature type="binding site" evidence="11">
    <location>
        <begin position="12"/>
        <end position="19"/>
    </location>
    <ligand>
        <name>ATP</name>
        <dbReference type="ChEBI" id="CHEBI:30616"/>
    </ligand>
</feature>
<dbReference type="Gene3D" id="3.40.50.300">
    <property type="entry name" value="P-loop containing nucleotide triphosphate hydrolases"/>
    <property type="match status" value="1"/>
</dbReference>
<comment type="catalytic activity">
    <reaction evidence="10 11">
        <text>GMP + ATP = GDP + ADP</text>
        <dbReference type="Rhea" id="RHEA:20780"/>
        <dbReference type="ChEBI" id="CHEBI:30616"/>
        <dbReference type="ChEBI" id="CHEBI:58115"/>
        <dbReference type="ChEBI" id="CHEBI:58189"/>
        <dbReference type="ChEBI" id="CHEBI:456216"/>
        <dbReference type="EC" id="2.7.4.8"/>
    </reaction>
</comment>
<evidence type="ECO:0000313" key="14">
    <source>
        <dbReference type="Proteomes" id="UP000430508"/>
    </source>
</evidence>
<evidence type="ECO:0000259" key="12">
    <source>
        <dbReference type="PROSITE" id="PS50052"/>
    </source>
</evidence>
<evidence type="ECO:0000256" key="4">
    <source>
        <dbReference type="ARBA" id="ARBA00016296"/>
    </source>
</evidence>
<dbReference type="Gene3D" id="3.30.63.10">
    <property type="entry name" value="Guanylate Kinase phosphate binding domain"/>
    <property type="match status" value="1"/>
</dbReference>
<evidence type="ECO:0000256" key="3">
    <source>
        <dbReference type="ARBA" id="ARBA00012961"/>
    </source>
</evidence>
<organism evidence="13 14">
    <name type="scientific">Dehalobacter restrictus</name>
    <dbReference type="NCBI Taxonomy" id="55583"/>
    <lineage>
        <taxon>Bacteria</taxon>
        <taxon>Bacillati</taxon>
        <taxon>Bacillota</taxon>
        <taxon>Clostridia</taxon>
        <taxon>Eubacteriales</taxon>
        <taxon>Desulfitobacteriaceae</taxon>
        <taxon>Dehalobacter</taxon>
    </lineage>
</organism>
<keyword evidence="8 11" id="KW-0067">ATP-binding</keyword>
<sequence length="193" mass="21841">MEDKGLLIVVSGPAGVGKGTLCKRLFAECGDLEYSISVTTRAPRPGETEGKEYYFRSRDQFLKMVENNEFLEWAEFCGNLYGTPRFHVESVLKRNKTILLEIDMQGAKIVKKAFPDGVFIFIVPPSLEELAERLYGRGTETPEVMQRRLAQAVLEMKNMKDYDYAVENDEIGTAVEKLKSIMIAEKCRVSSKP</sequence>
<dbReference type="PROSITE" id="PS50052">
    <property type="entry name" value="GUANYLATE_KINASE_2"/>
    <property type="match status" value="1"/>
</dbReference>
<dbReference type="FunFam" id="3.30.63.10:FF:000002">
    <property type="entry name" value="Guanylate kinase 1"/>
    <property type="match status" value="1"/>
</dbReference>
<comment type="function">
    <text evidence="1 11">Essential for recycling GMP and indirectly, cGMP.</text>
</comment>
<comment type="similarity">
    <text evidence="2 11">Belongs to the guanylate kinase family.</text>
</comment>
<evidence type="ECO:0000256" key="7">
    <source>
        <dbReference type="ARBA" id="ARBA00022777"/>
    </source>
</evidence>
<evidence type="ECO:0000256" key="1">
    <source>
        <dbReference type="ARBA" id="ARBA00003531"/>
    </source>
</evidence>
<evidence type="ECO:0000256" key="10">
    <source>
        <dbReference type="ARBA" id="ARBA00048594"/>
    </source>
</evidence>
<dbReference type="InterPro" id="IPR017665">
    <property type="entry name" value="Guanylate_kinase"/>
</dbReference>
<dbReference type="EC" id="2.7.4.8" evidence="3 11"/>
<dbReference type="GO" id="GO:0004385">
    <property type="term" value="F:GMP kinase activity"/>
    <property type="evidence" value="ECO:0007669"/>
    <property type="project" value="UniProtKB-UniRule"/>
</dbReference>
<dbReference type="InterPro" id="IPR020590">
    <property type="entry name" value="Guanylate_kinase_CS"/>
</dbReference>